<evidence type="ECO:0000259" key="1">
    <source>
        <dbReference type="PROSITE" id="PS51471"/>
    </source>
</evidence>
<feature type="domain" description="Fe2OG dioxygenase" evidence="1">
    <location>
        <begin position="93"/>
        <end position="184"/>
    </location>
</feature>
<dbReference type="GO" id="GO:0070988">
    <property type="term" value="P:demethylation"/>
    <property type="evidence" value="ECO:0007669"/>
    <property type="project" value="InterPro"/>
</dbReference>
<dbReference type="GO" id="GO:0016491">
    <property type="term" value="F:oxidoreductase activity"/>
    <property type="evidence" value="ECO:0007669"/>
    <property type="project" value="TreeGrafter"/>
</dbReference>
<comment type="caution">
    <text evidence="2">The sequence shown here is derived from an EMBL/GenBank/DDBJ whole genome shotgun (WGS) entry which is preliminary data.</text>
</comment>
<dbReference type="PATRIC" id="fig|1329909.3.peg.378"/>
<dbReference type="InterPro" id="IPR005123">
    <property type="entry name" value="Oxoglu/Fe-dep_dioxygenase_dom"/>
</dbReference>
<dbReference type="EMBL" id="ATHO01000014">
    <property type="protein sequence ID" value="EQB13758.1"/>
    <property type="molecule type" value="Genomic_DNA"/>
</dbReference>
<keyword evidence="3" id="KW-1185">Reference proteome</keyword>
<evidence type="ECO:0000313" key="3">
    <source>
        <dbReference type="Proteomes" id="UP000015525"/>
    </source>
</evidence>
<dbReference type="InterPro" id="IPR027450">
    <property type="entry name" value="AlkB-like"/>
</dbReference>
<dbReference type="Gene3D" id="2.60.120.590">
    <property type="entry name" value="Alpha-ketoglutarate-dependent dioxygenase AlkB-like"/>
    <property type="match status" value="1"/>
</dbReference>
<dbReference type="InterPro" id="IPR037151">
    <property type="entry name" value="AlkB-like_sf"/>
</dbReference>
<dbReference type="AlphaFoldDB" id="T0HNM1"/>
<dbReference type="PROSITE" id="PS51471">
    <property type="entry name" value="FE2OG_OXY"/>
    <property type="match status" value="1"/>
</dbReference>
<dbReference type="Proteomes" id="UP000015525">
    <property type="component" value="Unassembled WGS sequence"/>
</dbReference>
<dbReference type="PANTHER" id="PTHR12463">
    <property type="entry name" value="OXYGENASE-RELATED"/>
    <property type="match status" value="1"/>
</dbReference>
<name>T0HNM1_9SPHN</name>
<dbReference type="RefSeq" id="WP_021236731.1">
    <property type="nucleotide sequence ID" value="NZ_ATHO01000014.1"/>
</dbReference>
<proteinExistence type="predicted"/>
<dbReference type="Pfam" id="PF13532">
    <property type="entry name" value="2OG-FeII_Oxy_2"/>
    <property type="match status" value="1"/>
</dbReference>
<evidence type="ECO:0000313" key="2">
    <source>
        <dbReference type="EMBL" id="EQB13758.1"/>
    </source>
</evidence>
<protein>
    <recommendedName>
        <fullName evidence="1">Fe2OG dioxygenase domain-containing protein</fullName>
    </recommendedName>
</protein>
<dbReference type="SUPFAM" id="SSF51197">
    <property type="entry name" value="Clavaminate synthase-like"/>
    <property type="match status" value="1"/>
</dbReference>
<accession>T0HNM1</accession>
<dbReference type="GO" id="GO:0032451">
    <property type="term" value="F:demethylase activity"/>
    <property type="evidence" value="ECO:0007669"/>
    <property type="project" value="TreeGrafter"/>
</dbReference>
<reference evidence="2 3" key="1">
    <citation type="journal article" date="2013" name="Genome Announc.">
        <title>Draft Genome Sequence of Sphingobium quisquiliarum Strain P25T, a Novel Hexachlorocyclohexane (HCH)-Degrading Bacterium Isolated from an HCH Dumpsite.</title>
        <authorList>
            <person name="Kumar Singh A."/>
            <person name="Sangwan N."/>
            <person name="Sharma A."/>
            <person name="Gupta V."/>
            <person name="Khurana J.P."/>
            <person name="Lal R."/>
        </authorList>
    </citation>
    <scope>NUCLEOTIDE SEQUENCE [LARGE SCALE GENOMIC DNA]</scope>
    <source>
        <strain evidence="2 3">P25</strain>
    </source>
</reference>
<gene>
    <name evidence="2" type="ORF">L288_02040</name>
</gene>
<sequence length="198" mass="22165">MQSDLFAPSLIPGLSYAPDIISREEEAELVARIGALPLSPFRFQGWTGKRLTLSFGWNYDFDNGRFAAADPIPEWLAPLRGKVAAFAGLDSADLVQLLLTRYDPGAGIGWHRDRPVFDHVVGVSLGSEARLRFRRRTQTGFERFAIPLAPRSVYHLSGEARHEWEHGIAAMETRRWSVTFRTLSAKGRASQSGRGQER</sequence>
<organism evidence="2 3">
    <name type="scientific">Sphingobium quisquiliarum P25</name>
    <dbReference type="NCBI Taxonomy" id="1329909"/>
    <lineage>
        <taxon>Bacteria</taxon>
        <taxon>Pseudomonadati</taxon>
        <taxon>Pseudomonadota</taxon>
        <taxon>Alphaproteobacteria</taxon>
        <taxon>Sphingomonadales</taxon>
        <taxon>Sphingomonadaceae</taxon>
        <taxon>Sphingobium</taxon>
    </lineage>
</organism>
<dbReference type="InterPro" id="IPR032857">
    <property type="entry name" value="ALKBH4"/>
</dbReference>
<dbReference type="PANTHER" id="PTHR12463:SF1">
    <property type="entry name" value="2-OXOGLUTARATE AND FE-DEPENDENT OXYGENASE FAMILY PROTEIN"/>
    <property type="match status" value="1"/>
</dbReference>